<comment type="caution">
    <text evidence="2">The sequence shown here is derived from an EMBL/GenBank/DDBJ whole genome shotgun (WGS) entry which is preliminary data.</text>
</comment>
<feature type="compositionally biased region" description="Low complexity" evidence="1">
    <location>
        <begin position="193"/>
        <end position="210"/>
    </location>
</feature>
<feature type="compositionally biased region" description="Polar residues" evidence="1">
    <location>
        <begin position="128"/>
        <end position="168"/>
    </location>
</feature>
<proteinExistence type="predicted"/>
<feature type="compositionally biased region" description="Basic residues" evidence="1">
    <location>
        <begin position="280"/>
        <end position="292"/>
    </location>
</feature>
<sequence>MSLETQRRFILSEWRIVMVSQTSYPIMYKIDRPLRSNEASQSFGTNYAAVKIPLGNRIITKWQEQVRPIDNENEKNESNNPWSRNYNNVTSDSNQETKTTRVTDRTQIHQVLAGVGLDPNDYIISPSPEDQLSRESASNKTSAFTTYPSPPEQNAQHPLTSQSHSLFTSARPLSYVEQPPPQPPPAQLFPGYPSTQSNNNQPPINQQQGPQLPPPPTSQSTASSLSFLFNQPSSNTQNTISQNTTSQNIPTQNTTTQPSNDMSHYCVSPRRSPPPPPSHCHPHHHHHHHHHRDSSLSAEHYIHQVNSHCNPPVKVVKPSTQNVVYKKEIRIRYLQPPTPPPPAPIIIREKHIPPDPPQSPLLIRERKPEARTPPPLTIRERPPTPPKPLEPYIIEKKLPPPPPHPRQIIIERLPTPPPKPRTVIFEKWLPYKKLKRPVLLQRAPTPEPIKPARNVVIEYEPLKAYTVRRVIEEGVFRVDPCQFSSYNAKTQNCGGDVRIVERIEDLPPPSEQLRRVLNEYNCEHRCSPSHISRHDYHSHQNLSEHIPSSIQHLLTGARPTSNIDQLTNVSRSSSTPAHRHDRVLSTGSNSSVPSPTHARLPSSHSKTSNRIVEQRSPPHGSPIRYHEDDIY</sequence>
<organism evidence="2 5">
    <name type="scientific">Adineta steineri</name>
    <dbReference type="NCBI Taxonomy" id="433720"/>
    <lineage>
        <taxon>Eukaryota</taxon>
        <taxon>Metazoa</taxon>
        <taxon>Spiralia</taxon>
        <taxon>Gnathifera</taxon>
        <taxon>Rotifera</taxon>
        <taxon>Eurotatoria</taxon>
        <taxon>Bdelloidea</taxon>
        <taxon>Adinetida</taxon>
        <taxon>Adinetidae</taxon>
        <taxon>Adineta</taxon>
    </lineage>
</organism>
<feature type="compositionally biased region" description="Polar residues" evidence="1">
    <location>
        <begin position="78"/>
        <end position="97"/>
    </location>
</feature>
<gene>
    <name evidence="2" type="ORF">BJG266_LOCUS10942</name>
    <name evidence="3" type="ORF">QVE165_LOCUS34132</name>
</gene>
<evidence type="ECO:0000313" key="3">
    <source>
        <dbReference type="EMBL" id="CAF1353597.1"/>
    </source>
</evidence>
<accession>A0A814A5L0</accession>
<feature type="compositionally biased region" description="Pro residues" evidence="1">
    <location>
        <begin position="178"/>
        <end position="187"/>
    </location>
</feature>
<feature type="region of interest" description="Disordered" evidence="1">
    <location>
        <begin position="118"/>
        <end position="296"/>
    </location>
</feature>
<dbReference type="AlphaFoldDB" id="A0A814A5L0"/>
<feature type="compositionally biased region" description="Polar residues" evidence="1">
    <location>
        <begin position="602"/>
        <end position="611"/>
    </location>
</feature>
<feature type="compositionally biased region" description="Polar residues" evidence="1">
    <location>
        <begin position="567"/>
        <end position="576"/>
    </location>
</feature>
<reference evidence="2" key="1">
    <citation type="submission" date="2021-02" db="EMBL/GenBank/DDBJ databases">
        <authorList>
            <person name="Nowell W R."/>
        </authorList>
    </citation>
    <scope>NUCLEOTIDE SEQUENCE</scope>
</reference>
<dbReference type="EMBL" id="CAJNOI010000039">
    <property type="protein sequence ID" value="CAF0909905.1"/>
    <property type="molecule type" value="Genomic_DNA"/>
</dbReference>
<dbReference type="OrthoDB" id="10049965at2759"/>
<name>A0A814A5L0_9BILA</name>
<evidence type="ECO:0000313" key="2">
    <source>
        <dbReference type="EMBL" id="CAF0909905.1"/>
    </source>
</evidence>
<dbReference type="Proteomes" id="UP000663877">
    <property type="component" value="Unassembled WGS sequence"/>
</dbReference>
<feature type="compositionally biased region" description="Polar residues" evidence="1">
    <location>
        <begin position="585"/>
        <end position="594"/>
    </location>
</feature>
<dbReference type="EMBL" id="CAJNOM010000319">
    <property type="protein sequence ID" value="CAF1353597.1"/>
    <property type="molecule type" value="Genomic_DNA"/>
</dbReference>
<feature type="region of interest" description="Disordered" evidence="1">
    <location>
        <begin position="567"/>
        <end position="631"/>
    </location>
</feature>
<feature type="region of interest" description="Disordered" evidence="1">
    <location>
        <begin position="367"/>
        <end position="395"/>
    </location>
</feature>
<evidence type="ECO:0000313" key="4">
    <source>
        <dbReference type="Proteomes" id="UP000663832"/>
    </source>
</evidence>
<feature type="region of interest" description="Disordered" evidence="1">
    <location>
        <begin position="69"/>
        <end position="105"/>
    </location>
</feature>
<evidence type="ECO:0000256" key="1">
    <source>
        <dbReference type="SAM" id="MobiDB-lite"/>
    </source>
</evidence>
<evidence type="ECO:0000313" key="5">
    <source>
        <dbReference type="Proteomes" id="UP000663877"/>
    </source>
</evidence>
<dbReference type="Proteomes" id="UP000663832">
    <property type="component" value="Unassembled WGS sequence"/>
</dbReference>
<protein>
    <submittedName>
        <fullName evidence="2">Uncharacterized protein</fullName>
    </submittedName>
</protein>
<feature type="compositionally biased region" description="Low complexity" evidence="1">
    <location>
        <begin position="218"/>
        <end position="260"/>
    </location>
</feature>
<keyword evidence="4" id="KW-1185">Reference proteome</keyword>